<dbReference type="InterPro" id="IPR001138">
    <property type="entry name" value="Zn2Cys6_DnaBD"/>
</dbReference>
<dbReference type="Pfam" id="PF00172">
    <property type="entry name" value="Zn_clus"/>
    <property type="match status" value="1"/>
</dbReference>
<evidence type="ECO:0000313" key="5">
    <source>
        <dbReference type="EMBL" id="EEU44547.1"/>
    </source>
</evidence>
<feature type="domain" description="Zn(2)-C6 fungal-type" evidence="4">
    <location>
        <begin position="45"/>
        <end position="75"/>
    </location>
</feature>
<dbReference type="PANTHER" id="PTHR47256">
    <property type="entry name" value="ZN(II)2CYS6 TRANSCRIPTION FACTOR (EUROFUNG)-RELATED"/>
    <property type="match status" value="1"/>
</dbReference>
<name>C7YVA4_FUSV7</name>
<dbReference type="OMA" id="GSVPCAN"/>
<keyword evidence="2" id="KW-0539">Nucleus</keyword>
<keyword evidence="6" id="KW-1185">Reference proteome</keyword>
<protein>
    <recommendedName>
        <fullName evidence="4">Zn(2)-C6 fungal-type domain-containing protein</fullName>
    </recommendedName>
</protein>
<sequence length="640" mass="72152">MQTSQPVPSLRPLRPWPDGDGGEGNPGGRKPNSRLPKKRVVVAEACKLCRKVKVRCSGTRPQCHRCEHVNAECEYNTTNVGETRTEANKRRLNELSLHEELVQILRTRDENTLSSVLQRLRTGQDVGALVRLVHDGNPYIDSLLHRRTIAHTSSPQPSDSSLGRLRVYDTPYHAATLVEPRLDHIVQSLLKTYFKWEFPYSCFFHLDSFLDDLVSGRERYCSSLLVNAVLATACHGQHGLLDRSSFWKPQTLGYQFMTEAKRLWELERDSRKRITTLQAGGVICVACNMDGIDKVGASYLAQSIAMGVDMGLFSGTFESRSLRQRTVYAMTAWSLFSWQAVQRFHFYLEPLIPNPPVFQLPVDLGEIFVLYPQAQSPVPIQHSSVFRAMAEFRTIMNEIGNRTFGPGKAQGPVSLAEALNYRARLLGWMQYLPAALSPGQIVLPTQLKLHMHLYNLMINLFEPLVGTVPFVENMPSPEDIVTSSRTCMDSIIRLYYVRHGFEHWDTMMVIYLLFLGFTALKTLAVTDREDHDAVLSTVVLCAKGLRDQSRCYYIAEAIFMVLRDSMDPSSAHLLKDFAHIEHEEERKQLVATQVQSVFPINIISIADDPEKQRLSKLVEAYTGLGLDSGAESASEGSFNG</sequence>
<dbReference type="GO" id="GO:0000981">
    <property type="term" value="F:DNA-binding transcription factor activity, RNA polymerase II-specific"/>
    <property type="evidence" value="ECO:0007669"/>
    <property type="project" value="InterPro"/>
</dbReference>
<dbReference type="PROSITE" id="PS00463">
    <property type="entry name" value="ZN2_CY6_FUNGAL_1"/>
    <property type="match status" value="1"/>
</dbReference>
<dbReference type="OrthoDB" id="426882at2759"/>
<dbReference type="AlphaFoldDB" id="C7YVA4"/>
<dbReference type="CDD" id="cd00067">
    <property type="entry name" value="GAL4"/>
    <property type="match status" value="1"/>
</dbReference>
<dbReference type="GeneID" id="9674693"/>
<dbReference type="SMART" id="SM00066">
    <property type="entry name" value="GAL4"/>
    <property type="match status" value="1"/>
</dbReference>
<dbReference type="GO" id="GO:0006351">
    <property type="term" value="P:DNA-templated transcription"/>
    <property type="evidence" value="ECO:0007669"/>
    <property type="project" value="InterPro"/>
</dbReference>
<dbReference type="VEuPathDB" id="FungiDB:NECHADRAFT_85205"/>
<dbReference type="eggNOG" id="ENOG502SJUN">
    <property type="taxonomic scope" value="Eukaryota"/>
</dbReference>
<organism evidence="5 6">
    <name type="scientific">Fusarium vanettenii (strain ATCC MYA-4622 / CBS 123669 / FGSC 9596 / NRRL 45880 / 77-13-4)</name>
    <name type="common">Fusarium solani subsp. pisi</name>
    <dbReference type="NCBI Taxonomy" id="660122"/>
    <lineage>
        <taxon>Eukaryota</taxon>
        <taxon>Fungi</taxon>
        <taxon>Dikarya</taxon>
        <taxon>Ascomycota</taxon>
        <taxon>Pezizomycotina</taxon>
        <taxon>Sordariomycetes</taxon>
        <taxon>Hypocreomycetidae</taxon>
        <taxon>Hypocreales</taxon>
        <taxon>Nectriaceae</taxon>
        <taxon>Fusarium</taxon>
        <taxon>Fusarium solani species complex</taxon>
        <taxon>Fusarium vanettenii</taxon>
    </lineage>
</organism>
<evidence type="ECO:0000256" key="2">
    <source>
        <dbReference type="ARBA" id="ARBA00023242"/>
    </source>
</evidence>
<dbReference type="HOGENOM" id="CLU_007003_1_0_1"/>
<accession>C7YVA4</accession>
<evidence type="ECO:0000256" key="3">
    <source>
        <dbReference type="SAM" id="MobiDB-lite"/>
    </source>
</evidence>
<evidence type="ECO:0000259" key="4">
    <source>
        <dbReference type="PROSITE" id="PS50048"/>
    </source>
</evidence>
<dbReference type="Gene3D" id="4.10.240.10">
    <property type="entry name" value="Zn(2)-C6 fungal-type DNA-binding domain"/>
    <property type="match status" value="1"/>
</dbReference>
<proteinExistence type="predicted"/>
<dbReference type="GO" id="GO:0003677">
    <property type="term" value="F:DNA binding"/>
    <property type="evidence" value="ECO:0007669"/>
    <property type="project" value="InterPro"/>
</dbReference>
<dbReference type="InParanoid" id="C7YVA4"/>
<gene>
    <name evidence="5" type="ORF">NECHADRAFT_85205</name>
</gene>
<dbReference type="SUPFAM" id="SSF57701">
    <property type="entry name" value="Zn2/Cys6 DNA-binding domain"/>
    <property type="match status" value="1"/>
</dbReference>
<dbReference type="InterPro" id="IPR007219">
    <property type="entry name" value="XnlR_reg_dom"/>
</dbReference>
<keyword evidence="1" id="KW-0479">Metal-binding</keyword>
<dbReference type="Pfam" id="PF04082">
    <property type="entry name" value="Fungal_trans"/>
    <property type="match status" value="1"/>
</dbReference>
<dbReference type="PANTHER" id="PTHR47256:SF1">
    <property type="entry name" value="ZN(II)2CYS6 TRANSCRIPTION FACTOR (EUROFUNG)"/>
    <property type="match status" value="1"/>
</dbReference>
<reference evidence="5 6" key="1">
    <citation type="journal article" date="2009" name="PLoS Genet.">
        <title>The genome of Nectria haematococca: contribution of supernumerary chromosomes to gene expansion.</title>
        <authorList>
            <person name="Coleman J.J."/>
            <person name="Rounsley S.D."/>
            <person name="Rodriguez-Carres M."/>
            <person name="Kuo A."/>
            <person name="Wasmann C.C."/>
            <person name="Grimwood J."/>
            <person name="Schmutz J."/>
            <person name="Taga M."/>
            <person name="White G.J."/>
            <person name="Zhou S."/>
            <person name="Schwartz D.C."/>
            <person name="Freitag M."/>
            <person name="Ma L.J."/>
            <person name="Danchin E.G."/>
            <person name="Henrissat B."/>
            <person name="Coutinho P.M."/>
            <person name="Nelson D.R."/>
            <person name="Straney D."/>
            <person name="Napoli C.A."/>
            <person name="Barker B.M."/>
            <person name="Gribskov M."/>
            <person name="Rep M."/>
            <person name="Kroken S."/>
            <person name="Molnar I."/>
            <person name="Rensing C."/>
            <person name="Kennell J.C."/>
            <person name="Zamora J."/>
            <person name="Farman M.L."/>
            <person name="Selker E.U."/>
            <person name="Salamov A."/>
            <person name="Shapiro H."/>
            <person name="Pangilinan J."/>
            <person name="Lindquist E."/>
            <person name="Lamers C."/>
            <person name="Grigoriev I.V."/>
            <person name="Geiser D.M."/>
            <person name="Covert S.F."/>
            <person name="Temporini E."/>
            <person name="Vanetten H.D."/>
        </authorList>
    </citation>
    <scope>NUCLEOTIDE SEQUENCE [LARGE SCALE GENOMIC DNA]</scope>
    <source>
        <strain evidence="6">ATCC MYA-4622 / CBS 123669 / FGSC 9596 / NRRL 45880 / 77-13-4</strain>
    </source>
</reference>
<evidence type="ECO:0000313" key="6">
    <source>
        <dbReference type="Proteomes" id="UP000005206"/>
    </source>
</evidence>
<evidence type="ECO:0000256" key="1">
    <source>
        <dbReference type="ARBA" id="ARBA00022723"/>
    </source>
</evidence>
<dbReference type="InterPro" id="IPR036864">
    <property type="entry name" value="Zn2-C6_fun-type_DNA-bd_sf"/>
</dbReference>
<dbReference type="Proteomes" id="UP000005206">
    <property type="component" value="Chromosome 9"/>
</dbReference>
<dbReference type="InterPro" id="IPR053187">
    <property type="entry name" value="Notoamide_regulator"/>
</dbReference>
<dbReference type="CDD" id="cd12148">
    <property type="entry name" value="fungal_TF_MHR"/>
    <property type="match status" value="1"/>
</dbReference>
<dbReference type="RefSeq" id="XP_003050260.1">
    <property type="nucleotide sequence ID" value="XM_003050214.1"/>
</dbReference>
<dbReference type="EMBL" id="GG698900">
    <property type="protein sequence ID" value="EEU44547.1"/>
    <property type="molecule type" value="Genomic_DNA"/>
</dbReference>
<feature type="region of interest" description="Disordered" evidence="3">
    <location>
        <begin position="1"/>
        <end position="36"/>
    </location>
</feature>
<dbReference type="KEGG" id="nhe:NECHADRAFT_85205"/>
<dbReference type="PROSITE" id="PS50048">
    <property type="entry name" value="ZN2_CY6_FUNGAL_2"/>
    <property type="match status" value="1"/>
</dbReference>
<dbReference type="GO" id="GO:0008270">
    <property type="term" value="F:zinc ion binding"/>
    <property type="evidence" value="ECO:0007669"/>
    <property type="project" value="InterPro"/>
</dbReference>